<evidence type="ECO:0000313" key="3">
    <source>
        <dbReference type="Proteomes" id="UP001597340"/>
    </source>
</evidence>
<proteinExistence type="predicted"/>
<dbReference type="EMBL" id="JBHTNZ010000043">
    <property type="protein sequence ID" value="MFD1463781.1"/>
    <property type="molecule type" value="Genomic_DNA"/>
</dbReference>
<dbReference type="RefSeq" id="WP_229526861.1">
    <property type="nucleotide sequence ID" value="NZ_JAFFQR010000112.1"/>
</dbReference>
<accession>A0ABW4DL95</accession>
<comment type="caution">
    <text evidence="2">The sequence shown here is derived from an EMBL/GenBank/DDBJ whole genome shotgun (WGS) entry which is preliminary data.</text>
</comment>
<organism evidence="2 3">
    <name type="scientific">Paenibacillus farraposensis</name>
    <dbReference type="NCBI Taxonomy" id="2807095"/>
    <lineage>
        <taxon>Bacteria</taxon>
        <taxon>Bacillati</taxon>
        <taxon>Bacillota</taxon>
        <taxon>Bacilli</taxon>
        <taxon>Bacillales</taxon>
        <taxon>Paenibacillaceae</taxon>
        <taxon>Paenibacillus</taxon>
    </lineage>
</organism>
<keyword evidence="3" id="KW-1185">Reference proteome</keyword>
<name>A0ABW4DL95_9BACL</name>
<gene>
    <name evidence="2" type="ORF">ACFQ5D_21015</name>
</gene>
<evidence type="ECO:0000313" key="2">
    <source>
        <dbReference type="EMBL" id="MFD1463781.1"/>
    </source>
</evidence>
<feature type="region of interest" description="Disordered" evidence="1">
    <location>
        <begin position="1"/>
        <end position="54"/>
    </location>
</feature>
<reference evidence="3" key="1">
    <citation type="journal article" date="2019" name="Int. J. Syst. Evol. Microbiol.">
        <title>The Global Catalogue of Microorganisms (GCM) 10K type strain sequencing project: providing services to taxonomists for standard genome sequencing and annotation.</title>
        <authorList>
            <consortium name="The Broad Institute Genomics Platform"/>
            <consortium name="The Broad Institute Genome Sequencing Center for Infectious Disease"/>
            <person name="Wu L."/>
            <person name="Ma J."/>
        </authorList>
    </citation>
    <scope>NUCLEOTIDE SEQUENCE [LARGE SCALE GENOMIC DNA]</scope>
    <source>
        <strain evidence="3">CCM 9147</strain>
    </source>
</reference>
<sequence length="54" mass="5710">MHSVGICAQQAKPARSAAGHAEQRPKARRLAMLPSRHGPGPVLGDTSRQAKVEP</sequence>
<evidence type="ECO:0000256" key="1">
    <source>
        <dbReference type="SAM" id="MobiDB-lite"/>
    </source>
</evidence>
<dbReference type="Proteomes" id="UP001597340">
    <property type="component" value="Unassembled WGS sequence"/>
</dbReference>
<protein>
    <submittedName>
        <fullName evidence="2">Uncharacterized protein</fullName>
    </submittedName>
</protein>